<dbReference type="AlphaFoldDB" id="A0A2T5MJT7"/>
<keyword evidence="1" id="KW-1133">Transmembrane helix</keyword>
<feature type="transmembrane region" description="Helical" evidence="1">
    <location>
        <begin position="63"/>
        <end position="89"/>
    </location>
</feature>
<evidence type="ECO:0000313" key="2">
    <source>
        <dbReference type="EMBL" id="PTU32846.1"/>
    </source>
</evidence>
<feature type="transmembrane region" description="Helical" evidence="1">
    <location>
        <begin position="7"/>
        <end position="26"/>
    </location>
</feature>
<evidence type="ECO:0000256" key="1">
    <source>
        <dbReference type="SAM" id="Phobius"/>
    </source>
</evidence>
<gene>
    <name evidence="2" type="ORF">CJD38_01665</name>
</gene>
<reference evidence="2 3" key="1">
    <citation type="submission" date="2018-04" db="EMBL/GenBank/DDBJ databases">
        <title>Novel species isolated from glacier.</title>
        <authorList>
            <person name="Liu Q."/>
            <person name="Xin Y.-H."/>
        </authorList>
    </citation>
    <scope>NUCLEOTIDE SEQUENCE [LARGE SCALE GENOMIC DNA]</scope>
    <source>
        <strain evidence="2 3">GT1R17</strain>
    </source>
</reference>
<proteinExistence type="predicted"/>
<keyword evidence="3" id="KW-1185">Reference proteome</keyword>
<feature type="transmembrane region" description="Helical" evidence="1">
    <location>
        <begin position="32"/>
        <end position="51"/>
    </location>
</feature>
<dbReference type="Proteomes" id="UP000244248">
    <property type="component" value="Unassembled WGS sequence"/>
</dbReference>
<keyword evidence="1" id="KW-0472">Membrane</keyword>
<evidence type="ECO:0000313" key="3">
    <source>
        <dbReference type="Proteomes" id="UP000244248"/>
    </source>
</evidence>
<comment type="caution">
    <text evidence="2">The sequence shown here is derived from an EMBL/GenBank/DDBJ whole genome shotgun (WGS) entry which is preliminary data.</text>
</comment>
<sequence length="93" mass="9838">MSKETLIIISSLLASVALTVFTRVLWGAGGGWGISQALSLVLAGTSCWISIKNAIQKKSLDAVAMAIFPSLWMLLCLFISLVVLVGPFLGSQI</sequence>
<accession>A0A2T5MJT7</accession>
<keyword evidence="1" id="KW-0812">Transmembrane</keyword>
<dbReference type="EMBL" id="QANS01000001">
    <property type="protein sequence ID" value="PTU32846.1"/>
    <property type="molecule type" value="Genomic_DNA"/>
</dbReference>
<organism evidence="2 3">
    <name type="scientific">Stenotrophobium rhamnosiphilum</name>
    <dbReference type="NCBI Taxonomy" id="2029166"/>
    <lineage>
        <taxon>Bacteria</taxon>
        <taxon>Pseudomonadati</taxon>
        <taxon>Pseudomonadota</taxon>
        <taxon>Gammaproteobacteria</taxon>
        <taxon>Nevskiales</taxon>
        <taxon>Nevskiaceae</taxon>
        <taxon>Stenotrophobium</taxon>
    </lineage>
</organism>
<name>A0A2T5MJT7_9GAMM</name>
<dbReference type="RefSeq" id="WP_107938554.1">
    <property type="nucleotide sequence ID" value="NZ_QANS01000001.1"/>
</dbReference>
<protein>
    <submittedName>
        <fullName evidence="2">Uncharacterized protein</fullName>
    </submittedName>
</protein>